<dbReference type="Proteomes" id="UP000452141">
    <property type="component" value="Unassembled WGS sequence"/>
</dbReference>
<protein>
    <submittedName>
        <fullName evidence="3">Restriction endonuclease</fullName>
    </submittedName>
</protein>
<comment type="caution">
    <text evidence="3">The sequence shown here is derived from an EMBL/GenBank/DDBJ whole genome shotgun (WGS) entry which is preliminary data.</text>
</comment>
<keyword evidence="3" id="KW-0378">Hydrolase</keyword>
<dbReference type="InterPro" id="IPR027417">
    <property type="entry name" value="P-loop_NTPase"/>
</dbReference>
<dbReference type="GO" id="GO:0009007">
    <property type="term" value="F:site-specific DNA-methyltransferase (adenine-specific) activity"/>
    <property type="evidence" value="ECO:0007669"/>
    <property type="project" value="UniProtKB-EC"/>
</dbReference>
<dbReference type="GO" id="GO:0005829">
    <property type="term" value="C:cytosol"/>
    <property type="evidence" value="ECO:0007669"/>
    <property type="project" value="TreeGrafter"/>
</dbReference>
<dbReference type="GO" id="GO:0032259">
    <property type="term" value="P:methylation"/>
    <property type="evidence" value="ECO:0007669"/>
    <property type="project" value="InterPro"/>
</dbReference>
<dbReference type="GO" id="GO:0003677">
    <property type="term" value="F:DNA binding"/>
    <property type="evidence" value="ECO:0007669"/>
    <property type="project" value="InterPro"/>
</dbReference>
<dbReference type="RefSeq" id="WP_154487107.1">
    <property type="nucleotide sequence ID" value="NZ_VUMW01000020.1"/>
</dbReference>
<dbReference type="InterPro" id="IPR002052">
    <property type="entry name" value="DNA_methylase_N6_adenine_CS"/>
</dbReference>
<reference evidence="3 4" key="1">
    <citation type="submission" date="2019-08" db="EMBL/GenBank/DDBJ databases">
        <title>In-depth cultivation of the pig gut microbiome towards novel bacterial diversity and tailored functional studies.</title>
        <authorList>
            <person name="Wylensek D."/>
            <person name="Hitch T.C.A."/>
            <person name="Clavel T."/>
        </authorList>
    </citation>
    <scope>NUCLEOTIDE SEQUENCE [LARGE SCALE GENOMIC DNA]</scope>
    <source>
        <strain evidence="3 4">WCA-470BD-2E</strain>
    </source>
</reference>
<feature type="domain" description="Helicase ATP-binding" evidence="2">
    <location>
        <begin position="301"/>
        <end position="474"/>
    </location>
</feature>
<proteinExistence type="predicted"/>
<dbReference type="InterPro" id="IPR014001">
    <property type="entry name" value="Helicase_ATP-bd"/>
</dbReference>
<dbReference type="InterPro" id="IPR006935">
    <property type="entry name" value="Helicase/UvrB_N"/>
</dbReference>
<dbReference type="Gene3D" id="3.40.50.300">
    <property type="entry name" value="P-loop containing nucleotide triphosphate hydrolases"/>
    <property type="match status" value="2"/>
</dbReference>
<evidence type="ECO:0000313" key="4">
    <source>
        <dbReference type="Proteomes" id="UP000452141"/>
    </source>
</evidence>
<keyword evidence="3" id="KW-0540">Nuclease</keyword>
<dbReference type="PANTHER" id="PTHR47396:SF1">
    <property type="entry name" value="ATP-DEPENDENT HELICASE IRC3-RELATED"/>
    <property type="match status" value="1"/>
</dbReference>
<dbReference type="PANTHER" id="PTHR47396">
    <property type="entry name" value="TYPE I RESTRICTION ENZYME ECOKI R PROTEIN"/>
    <property type="match status" value="1"/>
</dbReference>
<dbReference type="Pfam" id="PF07669">
    <property type="entry name" value="Eco57I"/>
    <property type="match status" value="1"/>
</dbReference>
<dbReference type="InterPro" id="IPR029063">
    <property type="entry name" value="SAM-dependent_MTases_sf"/>
</dbReference>
<name>A0A844FPC8_9LACO</name>
<sequence>MSSFDFLLKDFDTETYYPMAREMEKLYSVGVYSSELITARKIGEKMSRDILDFHFQNIPERATFNDNLYRIKGTNYASPEMLDLLFKLKKGGNESAHSEKIITKDDGLKYLKYTFVLLADFAEKYGDNLKVDRTSFTIPTFDYSTTSSKKLIYVVSSPWAQYKGLEKVGETTIPDGEYNYTPDSPDLRKAAEDRIKQYMKTAGVPFNLEWTELARRKDGTIFDDHDVHRVLQNSGYQQAGAQLAGGREFYRINTDTAKKAIAAVKNGLTAIEMPAVQKQQQMNKPVITLRPEQKQAVEKTVKAFKHYSKMLWNAKMRFGKTITALSLIKQESYQKVLIMTHRPVVNDGWFQDFGKVGMAEAGYNYGSKTRGHTTVTELERLGQPYVYFASIQDLRGSSEVGGKVGDKNQDIFSNKWDLVIIDEAHEGTQTELAQNVVTEVLKNKKDCKLLELSGTPFNLLEDYDEDQIFTWDYTMEQEAKAKWDEEHPDQPNPYAGLPRVLMFTFEMNKDFKDPEFQMGYTGNYSFNFKDFFRVDDNGKFIHENYVRQFIKNITTPGKNNYPFSTRQFRNNLRHTLWILPGIRECNALEDLLNQPGNVFYDEGYKIINVVRGDASTDLEASASDLDRVNKAMGPDPAETKTITLTVRKMTTGVTIKPWTGVMFLSNISSAMQYLQAAFRAQTPYSSPTFGQKENCYVFDFAPDRALNVMAEATSLSTKPGKLNDPDREVKMKKLLQFLPIIGEKGQSMSPYNVNSLLQRVKHIYAERAVRTGFDDDSIYSDALFNITQDNLNEFNHLKAIVGTTKKEKAATKVDVNKQGLSTKEAEDAKKARVKKPHERTPEEQAAYEKAKALREQRRTLISILRGVSIRIPMMIYGMDIKFDEDVKISKFVDMVDDVSWTEFMPKGVTKELFKEFIKFYDANVFIEAGRIIRSKVKALDKEDPLNRVEKIAEIFGGFKNPDKETVLTPWRVVNLHLGKTIGGLVYFDKDYQNEYVDGHSAMHWEVNENTKRVYHPDTRVLEINSKTGLYPLFVASSLYYQEFNKMNEQKAGKFSLLDEQFIWQKILRENLFIVAKTPMAKQIALRTLRGYHDDWDVNAEYVENIVDDAKLNVRAEAEKIERMFGGMKFDVVVGNPPYQEMGKGDNDNYAAPIYHNFMDLSYQLSDLVTLITPARFLFNAGSTPKKWNQKMLNDPHFKVIMYEAKSANIFPNTDIKGGVAITLRDTSQEFEPIETFTPYSELNSILKKVLKKFSLGSLSEIISGRNIYKLSELAVKDHPELTSLQSKGHQNDIGSGAFKILKDIIFFEDKPKDGHKYAELLGMENRNRVYLWARIDYLSVPESFYKYKIFIPEANGSGAIGEVLSTPLIGAPLIGATDTFISVGPFEDKNTAEHVLKYIKTKFARTMLGVKKATQHNPRSTWEYVPLQDFTSNSDIDWSKSITEIDQQLYKKYNLTKDEINFIETKVQAME</sequence>
<dbReference type="SMART" id="SM00487">
    <property type="entry name" value="DEXDc"/>
    <property type="match status" value="1"/>
</dbReference>
<dbReference type="Pfam" id="PF04851">
    <property type="entry name" value="ResIII"/>
    <property type="match status" value="1"/>
</dbReference>
<evidence type="ECO:0000259" key="2">
    <source>
        <dbReference type="PROSITE" id="PS51192"/>
    </source>
</evidence>
<dbReference type="PROSITE" id="PS00092">
    <property type="entry name" value="N6_MTASE"/>
    <property type="match status" value="1"/>
</dbReference>
<dbReference type="EMBL" id="VUMW01000020">
    <property type="protein sequence ID" value="MST80227.1"/>
    <property type="molecule type" value="Genomic_DNA"/>
</dbReference>
<dbReference type="GO" id="GO:0005524">
    <property type="term" value="F:ATP binding"/>
    <property type="evidence" value="ECO:0007669"/>
    <property type="project" value="InterPro"/>
</dbReference>
<feature type="region of interest" description="Disordered" evidence="1">
    <location>
        <begin position="817"/>
        <end position="845"/>
    </location>
</feature>
<keyword evidence="3" id="KW-0255">Endonuclease</keyword>
<dbReference type="GO" id="GO:0006304">
    <property type="term" value="P:DNA modification"/>
    <property type="evidence" value="ECO:0007669"/>
    <property type="project" value="InterPro"/>
</dbReference>
<dbReference type="InterPro" id="IPR011639">
    <property type="entry name" value="MethylTrfase_TaqI-like_dom"/>
</dbReference>
<evidence type="ECO:0000256" key="1">
    <source>
        <dbReference type="SAM" id="MobiDB-lite"/>
    </source>
</evidence>
<dbReference type="GO" id="GO:0016787">
    <property type="term" value="F:hydrolase activity"/>
    <property type="evidence" value="ECO:0007669"/>
    <property type="project" value="InterPro"/>
</dbReference>
<accession>A0A844FPC8</accession>
<dbReference type="InterPro" id="IPR050742">
    <property type="entry name" value="Helicase_Restrict-Modif_Enz"/>
</dbReference>
<dbReference type="SUPFAM" id="SSF52540">
    <property type="entry name" value="P-loop containing nucleoside triphosphate hydrolases"/>
    <property type="match status" value="1"/>
</dbReference>
<gene>
    <name evidence="3" type="ORF">FYJ61_07140</name>
</gene>
<dbReference type="SUPFAM" id="SSF53335">
    <property type="entry name" value="S-adenosyl-L-methionine-dependent methyltransferases"/>
    <property type="match status" value="1"/>
</dbReference>
<organism evidence="3 4">
    <name type="scientific">Lactobacillus equicursoris</name>
    <dbReference type="NCBI Taxonomy" id="420645"/>
    <lineage>
        <taxon>Bacteria</taxon>
        <taxon>Bacillati</taxon>
        <taxon>Bacillota</taxon>
        <taxon>Bacilli</taxon>
        <taxon>Lactobacillales</taxon>
        <taxon>Lactobacillaceae</taxon>
        <taxon>Lactobacillus</taxon>
    </lineage>
</organism>
<dbReference type="PROSITE" id="PS51192">
    <property type="entry name" value="HELICASE_ATP_BIND_1"/>
    <property type="match status" value="1"/>
</dbReference>
<evidence type="ECO:0000313" key="3">
    <source>
        <dbReference type="EMBL" id="MST80227.1"/>
    </source>
</evidence>
<dbReference type="Gene3D" id="3.40.50.150">
    <property type="entry name" value="Vaccinia Virus protein VP39"/>
    <property type="match status" value="1"/>
</dbReference>
<dbReference type="GO" id="GO:0004519">
    <property type="term" value="F:endonuclease activity"/>
    <property type="evidence" value="ECO:0007669"/>
    <property type="project" value="UniProtKB-KW"/>
</dbReference>